<reference evidence="5 6" key="1">
    <citation type="submission" date="2016-10" db="EMBL/GenBank/DDBJ databases">
        <authorList>
            <person name="de Groot N.N."/>
        </authorList>
    </citation>
    <scope>NUCLEOTIDE SEQUENCE [LARGE SCALE GENOMIC DNA]</scope>
    <source>
        <strain evidence="5 6">CGMCC 4.7037</strain>
    </source>
</reference>
<dbReference type="Gene3D" id="2.60.40.1240">
    <property type="match status" value="1"/>
</dbReference>
<feature type="domain" description="DUF4352" evidence="4">
    <location>
        <begin position="147"/>
        <end position="250"/>
    </location>
</feature>
<dbReference type="Pfam" id="PF11611">
    <property type="entry name" value="DUF4352"/>
    <property type="match status" value="1"/>
</dbReference>
<feature type="region of interest" description="Disordered" evidence="2">
    <location>
        <begin position="1"/>
        <end position="39"/>
    </location>
</feature>
<keyword evidence="3" id="KW-0812">Transmembrane</keyword>
<evidence type="ECO:0000313" key="5">
    <source>
        <dbReference type="EMBL" id="SEH00353.1"/>
    </source>
</evidence>
<feature type="transmembrane region" description="Helical" evidence="3">
    <location>
        <begin position="45"/>
        <end position="71"/>
    </location>
</feature>
<evidence type="ECO:0000256" key="1">
    <source>
        <dbReference type="ARBA" id="ARBA00022729"/>
    </source>
</evidence>
<dbReference type="OrthoDB" id="166023at2"/>
<dbReference type="AlphaFoldDB" id="A0A1H6ESI9"/>
<proteinExistence type="predicted"/>
<keyword evidence="6" id="KW-1185">Reference proteome</keyword>
<evidence type="ECO:0000313" key="6">
    <source>
        <dbReference type="Proteomes" id="UP000236732"/>
    </source>
</evidence>
<feature type="region of interest" description="Disordered" evidence="2">
    <location>
        <begin position="82"/>
        <end position="133"/>
    </location>
</feature>
<feature type="compositionally biased region" description="Polar residues" evidence="2">
    <location>
        <begin position="123"/>
        <end position="133"/>
    </location>
</feature>
<organism evidence="5 6">
    <name type="scientific">Nonomuraea solani</name>
    <dbReference type="NCBI Taxonomy" id="1144553"/>
    <lineage>
        <taxon>Bacteria</taxon>
        <taxon>Bacillati</taxon>
        <taxon>Actinomycetota</taxon>
        <taxon>Actinomycetes</taxon>
        <taxon>Streptosporangiales</taxon>
        <taxon>Streptosporangiaceae</taxon>
        <taxon>Nonomuraea</taxon>
    </lineage>
</organism>
<dbReference type="RefSeq" id="WP_103961517.1">
    <property type="nucleotide sequence ID" value="NZ_FNVT01000016.1"/>
</dbReference>
<feature type="compositionally biased region" description="Low complexity" evidence="2">
    <location>
        <begin position="105"/>
        <end position="122"/>
    </location>
</feature>
<evidence type="ECO:0000256" key="3">
    <source>
        <dbReference type="SAM" id="Phobius"/>
    </source>
</evidence>
<dbReference type="InterPro" id="IPR029050">
    <property type="entry name" value="Immunoprotect_excell_Ig-like"/>
</dbReference>
<protein>
    <recommendedName>
        <fullName evidence="4">DUF4352 domain-containing protein</fullName>
    </recommendedName>
</protein>
<keyword evidence="3" id="KW-1133">Transmembrane helix</keyword>
<dbReference type="Proteomes" id="UP000236732">
    <property type="component" value="Unassembled WGS sequence"/>
</dbReference>
<accession>A0A1H6ESI9</accession>
<sequence>MGYPSQPQGPYGQNQPQQQPYGYSGPQPGYGYQPPAPPPPPRRNIGLIILLAVGIPLLLMGGCAAIVLVAADTGREAVVTTADPPNAVLPSKLPESSAPVDKAVETQPAEQPVEQPTEQQQADQGPSTATIGGSITLAGRDPGLQVAVTVVKLINPATPAEDFLKPKSGNKFVALEVTLQNAGQAVYSDSPTNGATLIDGQGQQYRSTVYRVREGQSFGGSATINTGDIRRGVIVFEVPEAAKLTKFQFALDSGFAEQKGEWTLN</sequence>
<feature type="compositionally biased region" description="Low complexity" evidence="2">
    <location>
        <begin position="1"/>
        <end position="33"/>
    </location>
</feature>
<dbReference type="InterPro" id="IPR029051">
    <property type="entry name" value="DUF4352"/>
</dbReference>
<evidence type="ECO:0000256" key="2">
    <source>
        <dbReference type="SAM" id="MobiDB-lite"/>
    </source>
</evidence>
<name>A0A1H6ESI9_9ACTN</name>
<keyword evidence="3" id="KW-0472">Membrane</keyword>
<gene>
    <name evidence="5" type="ORF">SAMN05444920_11687</name>
</gene>
<keyword evidence="1" id="KW-0732">Signal</keyword>
<evidence type="ECO:0000259" key="4">
    <source>
        <dbReference type="Pfam" id="PF11611"/>
    </source>
</evidence>
<dbReference type="EMBL" id="FNVT01000016">
    <property type="protein sequence ID" value="SEH00353.1"/>
    <property type="molecule type" value="Genomic_DNA"/>
</dbReference>